<keyword evidence="1" id="KW-0732">Signal</keyword>
<gene>
    <name evidence="2" type="ORF">FJR48_01680</name>
</gene>
<sequence>MKKGFMSVALILAVPFVFLTGCIGASPNTSAGISVEKEKHPEGTLYLDNSNKNSLEEIVESAAKNSGWSITKFKSDRVIAEKIDGDTTYSATLKFFERERCIEFEKGSETSDSDISDLRDAIEDEAEKNSSGH</sequence>
<dbReference type="OrthoDB" id="5334847at2"/>
<protein>
    <recommendedName>
        <fullName evidence="4">Lipoprotein</fullName>
    </recommendedName>
</protein>
<evidence type="ECO:0008006" key="4">
    <source>
        <dbReference type="Google" id="ProtNLM"/>
    </source>
</evidence>
<feature type="chain" id="PRO_5024980305" description="Lipoprotein" evidence="1">
    <location>
        <begin position="26"/>
        <end position="133"/>
    </location>
</feature>
<proteinExistence type="predicted"/>
<organism evidence="2 3">
    <name type="scientific">Sulfurimonas lithotrophica</name>
    <dbReference type="NCBI Taxonomy" id="2590022"/>
    <lineage>
        <taxon>Bacteria</taxon>
        <taxon>Pseudomonadati</taxon>
        <taxon>Campylobacterota</taxon>
        <taxon>Epsilonproteobacteria</taxon>
        <taxon>Campylobacterales</taxon>
        <taxon>Sulfurimonadaceae</taxon>
        <taxon>Sulfurimonas</taxon>
    </lineage>
</organism>
<dbReference type="PROSITE" id="PS51257">
    <property type="entry name" value="PROKAR_LIPOPROTEIN"/>
    <property type="match status" value="1"/>
</dbReference>
<dbReference type="AlphaFoldDB" id="A0A5P8NYN1"/>
<evidence type="ECO:0000313" key="2">
    <source>
        <dbReference type="EMBL" id="QFR48504.1"/>
    </source>
</evidence>
<accession>A0A5P8NYN1</accession>
<dbReference type="KEGG" id="sulg:FJR48_01680"/>
<name>A0A5P8NYN1_9BACT</name>
<evidence type="ECO:0000256" key="1">
    <source>
        <dbReference type="SAM" id="SignalP"/>
    </source>
</evidence>
<keyword evidence="3" id="KW-1185">Reference proteome</keyword>
<reference evidence="2 3" key="1">
    <citation type="submission" date="2019-09" db="EMBL/GenBank/DDBJ databases">
        <title>Sulfurimonas gotlandica sp. nov., a chemoautotrophic and psychrotolerant epsilonproteobacterium isolated from a pelagic redoxcline, and an emended description of the genus Sulfurimonas.</title>
        <authorList>
            <person name="Wang S."/>
            <person name="Jiang L."/>
            <person name="Shao S."/>
        </authorList>
    </citation>
    <scope>NUCLEOTIDE SEQUENCE [LARGE SCALE GENOMIC DNA]</scope>
    <source>
        <strain evidence="2 3">GYSZ_1</strain>
    </source>
</reference>
<dbReference type="Proteomes" id="UP000326944">
    <property type="component" value="Chromosome"/>
</dbReference>
<dbReference type="RefSeq" id="WP_152306447.1">
    <property type="nucleotide sequence ID" value="NZ_CP043617.1"/>
</dbReference>
<feature type="signal peptide" evidence="1">
    <location>
        <begin position="1"/>
        <end position="25"/>
    </location>
</feature>
<evidence type="ECO:0000313" key="3">
    <source>
        <dbReference type="Proteomes" id="UP000326944"/>
    </source>
</evidence>
<dbReference type="EMBL" id="CP043617">
    <property type="protein sequence ID" value="QFR48504.1"/>
    <property type="molecule type" value="Genomic_DNA"/>
</dbReference>